<proteinExistence type="predicted"/>
<name>A0A1I5DHQ9_9NEIS</name>
<accession>A0A1I5DHQ9</accession>
<evidence type="ECO:0000313" key="5">
    <source>
        <dbReference type="Proteomes" id="UP000242869"/>
    </source>
</evidence>
<dbReference type="InterPro" id="IPR000089">
    <property type="entry name" value="Biotin_lipoyl"/>
</dbReference>
<keyword evidence="2" id="KW-0450">Lipoyl</keyword>
<gene>
    <name evidence="4" type="ORF">SAMN05660284_02661</name>
</gene>
<evidence type="ECO:0000259" key="3">
    <source>
        <dbReference type="PROSITE" id="PS50968"/>
    </source>
</evidence>
<evidence type="ECO:0000256" key="2">
    <source>
        <dbReference type="ARBA" id="ARBA00022823"/>
    </source>
</evidence>
<dbReference type="Gene3D" id="2.40.50.100">
    <property type="match status" value="1"/>
</dbReference>
<protein>
    <submittedName>
        <fullName evidence="4">Biotin-requiring enzyme</fullName>
    </submittedName>
</protein>
<dbReference type="PROSITE" id="PS50968">
    <property type="entry name" value="BIOTINYL_LIPOYL"/>
    <property type="match status" value="1"/>
</dbReference>
<dbReference type="CDD" id="cd06849">
    <property type="entry name" value="lipoyl_domain"/>
    <property type="match status" value="1"/>
</dbReference>
<dbReference type="OrthoDB" id="9181139at2"/>
<keyword evidence="5" id="KW-1185">Reference proteome</keyword>
<dbReference type="EMBL" id="FOVE01000025">
    <property type="protein sequence ID" value="SFN98686.1"/>
    <property type="molecule type" value="Genomic_DNA"/>
</dbReference>
<reference evidence="5" key="1">
    <citation type="submission" date="2016-10" db="EMBL/GenBank/DDBJ databases">
        <authorList>
            <person name="Varghese N."/>
            <person name="Submissions S."/>
        </authorList>
    </citation>
    <scope>NUCLEOTIDE SEQUENCE [LARGE SCALE GENOMIC DNA]</scope>
    <source>
        <strain evidence="5">DSM 6150</strain>
    </source>
</reference>
<dbReference type="SUPFAM" id="SSF51230">
    <property type="entry name" value="Single hybrid motif"/>
    <property type="match status" value="1"/>
</dbReference>
<dbReference type="PROSITE" id="PS00189">
    <property type="entry name" value="LIPOYL"/>
    <property type="match status" value="1"/>
</dbReference>
<dbReference type="InterPro" id="IPR003016">
    <property type="entry name" value="2-oxoA_DH_lipoyl-BS"/>
</dbReference>
<dbReference type="AlphaFoldDB" id="A0A1I5DHQ9"/>
<evidence type="ECO:0000313" key="4">
    <source>
        <dbReference type="EMBL" id="SFN98686.1"/>
    </source>
</evidence>
<feature type="domain" description="Lipoyl-binding" evidence="3">
    <location>
        <begin position="10"/>
        <end position="93"/>
    </location>
</feature>
<evidence type="ECO:0000256" key="1">
    <source>
        <dbReference type="ARBA" id="ARBA00001938"/>
    </source>
</evidence>
<comment type="cofactor">
    <cofactor evidence="1">
        <name>(R)-lipoate</name>
        <dbReference type="ChEBI" id="CHEBI:83088"/>
    </cofactor>
</comment>
<dbReference type="Proteomes" id="UP000242869">
    <property type="component" value="Unassembled WGS sequence"/>
</dbReference>
<organism evidence="4 5">
    <name type="scientific">Formivibrio citricus</name>
    <dbReference type="NCBI Taxonomy" id="83765"/>
    <lineage>
        <taxon>Bacteria</taxon>
        <taxon>Pseudomonadati</taxon>
        <taxon>Pseudomonadota</taxon>
        <taxon>Betaproteobacteria</taxon>
        <taxon>Neisseriales</taxon>
        <taxon>Chitinibacteraceae</taxon>
        <taxon>Formivibrio</taxon>
    </lineage>
</organism>
<dbReference type="STRING" id="83765.SAMN05660284_02661"/>
<sequence length="94" mass="10244">MVHNAGMKQIVEVTIPVFPECWSSCGNCGRGEVTVDDVPMAEGSYVERDETILVLETGKVALDIPSPCRGEVVAILVKPGDRVEEREVVMLLET</sequence>
<dbReference type="Pfam" id="PF00364">
    <property type="entry name" value="Biotin_lipoyl"/>
    <property type="match status" value="1"/>
</dbReference>
<dbReference type="InterPro" id="IPR011053">
    <property type="entry name" value="Single_hybrid_motif"/>
</dbReference>